<organism evidence="1 2">
    <name type="scientific">Gossypium laxum</name>
    <dbReference type="NCBI Taxonomy" id="34288"/>
    <lineage>
        <taxon>Eukaryota</taxon>
        <taxon>Viridiplantae</taxon>
        <taxon>Streptophyta</taxon>
        <taxon>Embryophyta</taxon>
        <taxon>Tracheophyta</taxon>
        <taxon>Spermatophyta</taxon>
        <taxon>Magnoliopsida</taxon>
        <taxon>eudicotyledons</taxon>
        <taxon>Gunneridae</taxon>
        <taxon>Pentapetalae</taxon>
        <taxon>rosids</taxon>
        <taxon>malvids</taxon>
        <taxon>Malvales</taxon>
        <taxon>Malvaceae</taxon>
        <taxon>Malvoideae</taxon>
        <taxon>Gossypium</taxon>
    </lineage>
</organism>
<keyword evidence="2" id="KW-1185">Reference proteome</keyword>
<name>A0A7J8Z0N9_9ROSI</name>
<comment type="caution">
    <text evidence="1">The sequence shown here is derived from an EMBL/GenBank/DDBJ whole genome shotgun (WGS) entry which is preliminary data.</text>
</comment>
<dbReference type="EMBL" id="JABEZV010000001">
    <property type="protein sequence ID" value="MBA0704924.1"/>
    <property type="molecule type" value="Genomic_DNA"/>
</dbReference>
<evidence type="ECO:0000313" key="2">
    <source>
        <dbReference type="Proteomes" id="UP000593574"/>
    </source>
</evidence>
<accession>A0A7J8Z0N9</accession>
<feature type="non-terminal residue" evidence="1">
    <location>
        <position position="1"/>
    </location>
</feature>
<dbReference type="AlphaFoldDB" id="A0A7J8Z0N9"/>
<sequence>VCWLLSSDRSFWHFGGLVLFLRAGSFDRLFVAGAAPVNKPLLDFIGHEAWAVG</sequence>
<gene>
    <name evidence="1" type="ORF">Golax_017147</name>
</gene>
<dbReference type="Proteomes" id="UP000593574">
    <property type="component" value="Unassembled WGS sequence"/>
</dbReference>
<feature type="non-terminal residue" evidence="1">
    <location>
        <position position="53"/>
    </location>
</feature>
<proteinExistence type="predicted"/>
<protein>
    <submittedName>
        <fullName evidence="1">Uncharacterized protein</fullName>
    </submittedName>
</protein>
<evidence type="ECO:0000313" key="1">
    <source>
        <dbReference type="EMBL" id="MBA0704924.1"/>
    </source>
</evidence>
<reference evidence="1 2" key="1">
    <citation type="journal article" date="2019" name="Genome Biol. Evol.">
        <title>Insights into the evolution of the New World diploid cottons (Gossypium, subgenus Houzingenia) based on genome sequencing.</title>
        <authorList>
            <person name="Grover C.E."/>
            <person name="Arick M.A. 2nd"/>
            <person name="Thrash A."/>
            <person name="Conover J.L."/>
            <person name="Sanders W.S."/>
            <person name="Peterson D.G."/>
            <person name="Frelichowski J.E."/>
            <person name="Scheffler J.A."/>
            <person name="Scheffler B.E."/>
            <person name="Wendel J.F."/>
        </authorList>
    </citation>
    <scope>NUCLEOTIDE SEQUENCE [LARGE SCALE GENOMIC DNA]</scope>
    <source>
        <strain evidence="1">4</strain>
        <tissue evidence="1">Leaf</tissue>
    </source>
</reference>